<protein>
    <submittedName>
        <fullName evidence="2">Uncharacterized protein</fullName>
    </submittedName>
</protein>
<name>A0ABU5TZU9_9CYAN</name>
<feature type="compositionally biased region" description="Polar residues" evidence="1">
    <location>
        <begin position="1"/>
        <end position="17"/>
    </location>
</feature>
<gene>
    <name evidence="2" type="ORF">VB854_10635</name>
</gene>
<evidence type="ECO:0000256" key="1">
    <source>
        <dbReference type="SAM" id="MobiDB-lite"/>
    </source>
</evidence>
<dbReference type="EMBL" id="JAYGHT010000030">
    <property type="protein sequence ID" value="MEA5519403.1"/>
    <property type="molecule type" value="Genomic_DNA"/>
</dbReference>
<accession>A0ABU5TZU9</accession>
<feature type="region of interest" description="Disordered" evidence="1">
    <location>
        <begin position="1"/>
        <end position="27"/>
    </location>
</feature>
<sequence>MNTNQPRRYSLNSPATSEQEEESLEPQASPTIITFAVVMLMSASTTLSMISGDYTYSPEEGIEKISPSLEKVSPSKELAKPDVTTPPSQAISPSKEVPKPDVTTPPSQANLTPPSSTAVNTAQKITDTALLDGLEQQLFDSLDQTWTIPVSETSIYVVRVDETGAIIAYTPINSIAQDNLQNIPLPDLIQSNAPVDSGKPTVDFAEFEVIFSDSGTLEVQPHNPEEFKNKM</sequence>
<feature type="region of interest" description="Disordered" evidence="1">
    <location>
        <begin position="68"/>
        <end position="117"/>
    </location>
</feature>
<dbReference type="RefSeq" id="WP_323224735.1">
    <property type="nucleotide sequence ID" value="NZ_JAYGHT010000030.1"/>
</dbReference>
<reference evidence="2 3" key="1">
    <citation type="submission" date="2023-12" db="EMBL/GenBank/DDBJ databases">
        <title>Baltic Sea Cyanobacteria.</title>
        <authorList>
            <person name="Delbaje E."/>
            <person name="Fewer D.P."/>
            <person name="Shishido T.K."/>
        </authorList>
    </citation>
    <scope>NUCLEOTIDE SEQUENCE [LARGE SCALE GENOMIC DNA]</scope>
    <source>
        <strain evidence="2 3">CCNP 1315</strain>
    </source>
</reference>
<evidence type="ECO:0000313" key="3">
    <source>
        <dbReference type="Proteomes" id="UP001301728"/>
    </source>
</evidence>
<evidence type="ECO:0000313" key="2">
    <source>
        <dbReference type="EMBL" id="MEA5519403.1"/>
    </source>
</evidence>
<feature type="compositionally biased region" description="Polar residues" evidence="1">
    <location>
        <begin position="104"/>
        <end position="117"/>
    </location>
</feature>
<comment type="caution">
    <text evidence="2">The sequence shown here is derived from an EMBL/GenBank/DDBJ whole genome shotgun (WGS) entry which is preliminary data.</text>
</comment>
<organism evidence="2 3">
    <name type="scientific">Limnoraphis robusta CCNP1315</name>
    <dbReference type="NCBI Taxonomy" id="3110306"/>
    <lineage>
        <taxon>Bacteria</taxon>
        <taxon>Bacillati</taxon>
        <taxon>Cyanobacteriota</taxon>
        <taxon>Cyanophyceae</taxon>
        <taxon>Oscillatoriophycideae</taxon>
        <taxon>Oscillatoriales</taxon>
        <taxon>Sirenicapillariaceae</taxon>
        <taxon>Limnoraphis</taxon>
    </lineage>
</organism>
<dbReference type="Proteomes" id="UP001301728">
    <property type="component" value="Unassembled WGS sequence"/>
</dbReference>
<keyword evidence="3" id="KW-1185">Reference proteome</keyword>
<proteinExistence type="predicted"/>